<dbReference type="Pfam" id="PF12840">
    <property type="entry name" value="HTH_20"/>
    <property type="match status" value="1"/>
</dbReference>
<dbReference type="AlphaFoldDB" id="A0A840F1K0"/>
<dbReference type="InterPro" id="IPR036388">
    <property type="entry name" value="WH-like_DNA-bd_sf"/>
</dbReference>
<accession>A0A840F1K0</accession>
<keyword evidence="2" id="KW-1185">Reference proteome</keyword>
<dbReference type="InterPro" id="IPR036390">
    <property type="entry name" value="WH_DNA-bd_sf"/>
</dbReference>
<name>A0A840F1K0_9ACTN</name>
<proteinExistence type="predicted"/>
<sequence length="199" mass="21230">MTTRAMVLAALREASEPVTVADLTATLDLPATTIRFHLRALTDDSLADAHTDVAAGPGRPSVRYRARSGMDPAGPREYEMLSHALVAALDAAPGGPELAAAAGRRIGAGRARCDVETEADLTRVLADLGFDPEIRPVGEIRLRRCPFLETARENPAVTCSVHRGLMQGVLDAHRVDVEVRLDAFVDDDHCTATLSRVAG</sequence>
<dbReference type="EMBL" id="JACIFP010000001">
    <property type="protein sequence ID" value="MBB4135249.1"/>
    <property type="molecule type" value="Genomic_DNA"/>
</dbReference>
<comment type="caution">
    <text evidence="1">The sequence shown here is derived from an EMBL/GenBank/DDBJ whole genome shotgun (WGS) entry which is preliminary data.</text>
</comment>
<dbReference type="Gene3D" id="1.10.10.10">
    <property type="entry name" value="Winged helix-like DNA-binding domain superfamily/Winged helix DNA-binding domain"/>
    <property type="match status" value="1"/>
</dbReference>
<evidence type="ECO:0000313" key="2">
    <source>
        <dbReference type="Proteomes" id="UP000551501"/>
    </source>
</evidence>
<evidence type="ECO:0000313" key="1">
    <source>
        <dbReference type="EMBL" id="MBB4135249.1"/>
    </source>
</evidence>
<reference evidence="1 2" key="1">
    <citation type="submission" date="2020-08" db="EMBL/GenBank/DDBJ databases">
        <title>Sequencing the genomes of 1000 actinobacteria strains.</title>
        <authorList>
            <person name="Klenk H.-P."/>
        </authorList>
    </citation>
    <scope>NUCLEOTIDE SEQUENCE [LARGE SCALE GENOMIC DNA]</scope>
    <source>
        <strain evidence="1 2">DSM 45298</strain>
    </source>
</reference>
<protein>
    <submittedName>
        <fullName evidence="1">Putative ArsR family transcriptional regulator</fullName>
    </submittedName>
</protein>
<dbReference type="RefSeq" id="WP_343067337.1">
    <property type="nucleotide sequence ID" value="NZ_BAABHL010000127.1"/>
</dbReference>
<dbReference type="SUPFAM" id="SSF46785">
    <property type="entry name" value="Winged helix' DNA-binding domain"/>
    <property type="match status" value="1"/>
</dbReference>
<gene>
    <name evidence="1" type="ORF">BKA16_001801</name>
</gene>
<organism evidence="1 2">
    <name type="scientific">Gordonia humi</name>
    <dbReference type="NCBI Taxonomy" id="686429"/>
    <lineage>
        <taxon>Bacteria</taxon>
        <taxon>Bacillati</taxon>
        <taxon>Actinomycetota</taxon>
        <taxon>Actinomycetes</taxon>
        <taxon>Mycobacteriales</taxon>
        <taxon>Gordoniaceae</taxon>
        <taxon>Gordonia</taxon>
    </lineage>
</organism>
<dbReference type="Proteomes" id="UP000551501">
    <property type="component" value="Unassembled WGS sequence"/>
</dbReference>